<dbReference type="EMBL" id="CADCSY010000051">
    <property type="protein sequence ID" value="CAA9231213.1"/>
    <property type="molecule type" value="Genomic_DNA"/>
</dbReference>
<gene>
    <name evidence="2" type="ORF">AVDCRST_MAG20-1239</name>
</gene>
<feature type="compositionally biased region" description="Low complexity" evidence="1">
    <location>
        <begin position="1"/>
        <end position="20"/>
    </location>
</feature>
<evidence type="ECO:0000256" key="1">
    <source>
        <dbReference type="SAM" id="MobiDB-lite"/>
    </source>
</evidence>
<reference evidence="2" key="1">
    <citation type="submission" date="2020-02" db="EMBL/GenBank/DDBJ databases">
        <authorList>
            <person name="Meier V. D."/>
        </authorList>
    </citation>
    <scope>NUCLEOTIDE SEQUENCE</scope>
    <source>
        <strain evidence="2">AVDCRST_MAG20</strain>
    </source>
</reference>
<name>A0A6J4HT70_9ACTN</name>
<feature type="non-terminal residue" evidence="2">
    <location>
        <position position="1"/>
    </location>
</feature>
<proteinExistence type="predicted"/>
<dbReference type="AlphaFoldDB" id="A0A6J4HT70"/>
<feature type="non-terminal residue" evidence="2">
    <location>
        <position position="75"/>
    </location>
</feature>
<organism evidence="2">
    <name type="scientific">uncultured Acidimicrobiales bacterium</name>
    <dbReference type="NCBI Taxonomy" id="310071"/>
    <lineage>
        <taxon>Bacteria</taxon>
        <taxon>Bacillati</taxon>
        <taxon>Actinomycetota</taxon>
        <taxon>Acidimicrobiia</taxon>
        <taxon>Acidimicrobiales</taxon>
        <taxon>environmental samples</taxon>
    </lineage>
</organism>
<protein>
    <submittedName>
        <fullName evidence="2">Uncharacterized protein</fullName>
    </submittedName>
</protein>
<feature type="compositionally biased region" description="Low complexity" evidence="1">
    <location>
        <begin position="33"/>
        <end position="48"/>
    </location>
</feature>
<feature type="region of interest" description="Disordered" evidence="1">
    <location>
        <begin position="1"/>
        <end position="75"/>
    </location>
</feature>
<accession>A0A6J4HT70</accession>
<sequence length="75" mass="7879">CSTSPARRASSATSWAPAPSVRSATPTRGPWRSCAAPSATCSSTSSAPGRRRRRSHRAPCPSARRTTGPWSPART</sequence>
<evidence type="ECO:0000313" key="2">
    <source>
        <dbReference type="EMBL" id="CAA9231213.1"/>
    </source>
</evidence>